<sequence>MAAMESPSAVDLVRTASQNSTTSVSRKTSTVRVRPAKRTSNASLQRAPSPAADTKSLTSFPSLSPTPDSSPVQSRVNGWFRAAVGAGNPGDRNEENIPTSSPDTAKPTVPTELGKNTTPGSTMRNVTKSTKQIVGSLVAVTPSARERSALFDDTPQEPDKVPGNLHYSTSQDIEDVLEHTGAVSSIEEES</sequence>
<comment type="caution">
    <text evidence="1">The sequence shown here is derived from an EMBL/GenBank/DDBJ whole genome shotgun (WGS) entry which is preliminary data.</text>
</comment>
<name>A0ACB6R045_9PLEO</name>
<evidence type="ECO:0000313" key="2">
    <source>
        <dbReference type="Proteomes" id="UP000799755"/>
    </source>
</evidence>
<accession>A0ACB6R045</accession>
<dbReference type="Proteomes" id="UP000799755">
    <property type="component" value="Unassembled WGS sequence"/>
</dbReference>
<evidence type="ECO:0000313" key="1">
    <source>
        <dbReference type="EMBL" id="KAF2472165.1"/>
    </source>
</evidence>
<keyword evidence="2" id="KW-1185">Reference proteome</keyword>
<reference evidence="1" key="1">
    <citation type="journal article" date="2020" name="Stud. Mycol.">
        <title>101 Dothideomycetes genomes: a test case for predicting lifestyles and emergence of pathogens.</title>
        <authorList>
            <person name="Haridas S."/>
            <person name="Albert R."/>
            <person name="Binder M."/>
            <person name="Bloem J."/>
            <person name="Labutti K."/>
            <person name="Salamov A."/>
            <person name="Andreopoulos B."/>
            <person name="Baker S."/>
            <person name="Barry K."/>
            <person name="Bills G."/>
            <person name="Bluhm B."/>
            <person name="Cannon C."/>
            <person name="Castanera R."/>
            <person name="Culley D."/>
            <person name="Daum C."/>
            <person name="Ezra D."/>
            <person name="Gonzalez J."/>
            <person name="Henrissat B."/>
            <person name="Kuo A."/>
            <person name="Liang C."/>
            <person name="Lipzen A."/>
            <person name="Lutzoni F."/>
            <person name="Magnuson J."/>
            <person name="Mondo S."/>
            <person name="Nolan M."/>
            <person name="Ohm R."/>
            <person name="Pangilinan J."/>
            <person name="Park H.-J."/>
            <person name="Ramirez L."/>
            <person name="Alfaro M."/>
            <person name="Sun H."/>
            <person name="Tritt A."/>
            <person name="Yoshinaga Y."/>
            <person name="Zwiers L.-H."/>
            <person name="Turgeon B."/>
            <person name="Goodwin S."/>
            <person name="Spatafora J."/>
            <person name="Crous P."/>
            <person name="Grigoriev I."/>
        </authorList>
    </citation>
    <scope>NUCLEOTIDE SEQUENCE</scope>
    <source>
        <strain evidence="1">ATCC 200398</strain>
    </source>
</reference>
<gene>
    <name evidence="1" type="ORF">BDR25DRAFT_302925</name>
</gene>
<protein>
    <submittedName>
        <fullName evidence="1">Uncharacterized protein</fullName>
    </submittedName>
</protein>
<dbReference type="EMBL" id="MU003503">
    <property type="protein sequence ID" value="KAF2472165.1"/>
    <property type="molecule type" value="Genomic_DNA"/>
</dbReference>
<organism evidence="1 2">
    <name type="scientific">Lindgomyces ingoldianus</name>
    <dbReference type="NCBI Taxonomy" id="673940"/>
    <lineage>
        <taxon>Eukaryota</taxon>
        <taxon>Fungi</taxon>
        <taxon>Dikarya</taxon>
        <taxon>Ascomycota</taxon>
        <taxon>Pezizomycotina</taxon>
        <taxon>Dothideomycetes</taxon>
        <taxon>Pleosporomycetidae</taxon>
        <taxon>Pleosporales</taxon>
        <taxon>Lindgomycetaceae</taxon>
        <taxon>Lindgomyces</taxon>
    </lineage>
</organism>
<proteinExistence type="predicted"/>